<name>A0A7I7SAT3_9MYCO</name>
<dbReference type="EMBL" id="NCXO01000032">
    <property type="protein sequence ID" value="OSC32801.1"/>
    <property type="molecule type" value="Genomic_DNA"/>
</dbReference>
<keyword evidence="2" id="KW-1185">Reference proteome</keyword>
<proteinExistence type="predicted"/>
<organism evidence="1 2">
    <name type="scientific">Mycolicibacillus koreensis</name>
    <dbReference type="NCBI Taxonomy" id="1069220"/>
    <lineage>
        <taxon>Bacteria</taxon>
        <taxon>Bacillati</taxon>
        <taxon>Actinomycetota</taxon>
        <taxon>Actinomycetes</taxon>
        <taxon>Mycobacteriales</taxon>
        <taxon>Mycobacteriaceae</taxon>
        <taxon>Mycolicibacillus</taxon>
    </lineage>
</organism>
<evidence type="ECO:0000313" key="2">
    <source>
        <dbReference type="Proteomes" id="UP000193577"/>
    </source>
</evidence>
<comment type="caution">
    <text evidence="1">The sequence shown here is derived from an EMBL/GenBank/DDBJ whole genome shotgun (WGS) entry which is preliminary data.</text>
</comment>
<dbReference type="RefSeq" id="WP_085304513.1">
    <property type="nucleotide sequence ID" value="NZ_AP022594.1"/>
</dbReference>
<dbReference type="Proteomes" id="UP000193577">
    <property type="component" value="Unassembled WGS sequence"/>
</dbReference>
<evidence type="ECO:0000313" key="1">
    <source>
        <dbReference type="EMBL" id="OSC32801.1"/>
    </source>
</evidence>
<sequence length="73" mass="8317">MRFRETISHGDFRNERVASADDLDGFRRELTHSPYPMAMDLSEGNAYVQAAWDGLSTSGRGYLGWATFERIDD</sequence>
<dbReference type="AlphaFoldDB" id="A0A7I7SAT3"/>
<gene>
    <name evidence="1" type="ORF">B8W67_13690</name>
</gene>
<accession>A0A7I7SAT3</accession>
<reference evidence="1 2" key="1">
    <citation type="submission" date="2017-04" db="EMBL/GenBank/DDBJ databases">
        <title>The new phylogeny of genus Mycobacterium.</title>
        <authorList>
            <person name="Tortoli E."/>
            <person name="Trovato A."/>
            <person name="Cirillo D.M."/>
        </authorList>
    </citation>
    <scope>NUCLEOTIDE SEQUENCE [LARGE SCALE GENOMIC DNA]</scope>
    <source>
        <strain evidence="1 2">KCTC 19819</strain>
    </source>
</reference>
<protein>
    <submittedName>
        <fullName evidence="1">Uncharacterized protein</fullName>
    </submittedName>
</protein>